<evidence type="ECO:0000256" key="1">
    <source>
        <dbReference type="SAM" id="MobiDB-lite"/>
    </source>
</evidence>
<dbReference type="Proteomes" id="UP001464555">
    <property type="component" value="Unassembled WGS sequence"/>
</dbReference>
<evidence type="ECO:0000259" key="2">
    <source>
        <dbReference type="Pfam" id="PF14470"/>
    </source>
</evidence>
<feature type="region of interest" description="Disordered" evidence="1">
    <location>
        <begin position="134"/>
        <end position="155"/>
    </location>
</feature>
<accession>A0ABU9I0J5</accession>
<sequence length="260" mass="28996">MKEHIKNFLNEEQDPKAVEKITAKIGDILMRNEEIGYIGVQKKPAITVFPDSIVLTNKRIIICKPKNLGLSMEFTDYSWAEIAGTFVKENILGSEFSFNTTTDISVTIDYIPKIQARKINTFAREQMELLKEGNAPAKPEPVAEPAPTAQEPLPSAPIATEPVAAIEEIEEVETEEVNDFAEIMPAGLQPHTQVYNEPVAPEPVPAPAMEEKPVAKERGLSDLSKEELFDKLQNYKKLLDNGLILQGEYDALKKEILSHL</sequence>
<name>A0ABU9I0J5_9FLAO</name>
<feature type="domain" description="YokE-like PH" evidence="2">
    <location>
        <begin position="29"/>
        <end position="124"/>
    </location>
</feature>
<dbReference type="EMBL" id="JBBYHR010000009">
    <property type="protein sequence ID" value="MEL1245652.1"/>
    <property type="molecule type" value="Genomic_DNA"/>
</dbReference>
<dbReference type="RefSeq" id="WP_341697946.1">
    <property type="nucleotide sequence ID" value="NZ_JBBYHR010000009.1"/>
</dbReference>
<gene>
    <name evidence="3" type="ORF">AAEO56_15365</name>
</gene>
<dbReference type="InterPro" id="IPR039519">
    <property type="entry name" value="YokE-like_PH"/>
</dbReference>
<proteinExistence type="predicted"/>
<dbReference type="Pfam" id="PF14470">
    <property type="entry name" value="bPH_3"/>
    <property type="match status" value="1"/>
</dbReference>
<evidence type="ECO:0000313" key="4">
    <source>
        <dbReference type="Proteomes" id="UP001464555"/>
    </source>
</evidence>
<reference evidence="3 4" key="1">
    <citation type="submission" date="2024-04" db="EMBL/GenBank/DDBJ databases">
        <title>Flavobacterium sp. DGU11 16S ribosomal RNA gene Genome sequencing and assembly.</title>
        <authorList>
            <person name="Park S."/>
        </authorList>
    </citation>
    <scope>NUCLEOTIDE SEQUENCE [LARGE SCALE GENOMIC DNA]</scope>
    <source>
        <strain evidence="3 4">DGU11</strain>
    </source>
</reference>
<dbReference type="InterPro" id="IPR037063">
    <property type="entry name" value="PHb_sf"/>
</dbReference>
<evidence type="ECO:0000313" key="3">
    <source>
        <dbReference type="EMBL" id="MEL1245652.1"/>
    </source>
</evidence>
<keyword evidence="4" id="KW-1185">Reference proteome</keyword>
<organism evidence="3 4">
    <name type="scientific">Flavobacterium arundinis</name>
    <dbReference type="NCBI Taxonomy" id="3139143"/>
    <lineage>
        <taxon>Bacteria</taxon>
        <taxon>Pseudomonadati</taxon>
        <taxon>Bacteroidota</taxon>
        <taxon>Flavobacteriia</taxon>
        <taxon>Flavobacteriales</taxon>
        <taxon>Flavobacteriaceae</taxon>
        <taxon>Flavobacterium</taxon>
    </lineage>
</organism>
<dbReference type="Gene3D" id="2.30.29.50">
    <property type="entry name" value="Bacterial Pleckstrin homology domain"/>
    <property type="match status" value="1"/>
</dbReference>
<comment type="caution">
    <text evidence="3">The sequence shown here is derived from an EMBL/GenBank/DDBJ whole genome shotgun (WGS) entry which is preliminary data.</text>
</comment>
<feature type="compositionally biased region" description="Low complexity" evidence="1">
    <location>
        <begin position="145"/>
        <end position="155"/>
    </location>
</feature>
<protein>
    <submittedName>
        <fullName evidence="3">PH domain-containing protein</fullName>
    </submittedName>
</protein>